<dbReference type="SUPFAM" id="SSF64182">
    <property type="entry name" value="DHH phosphoesterases"/>
    <property type="match status" value="1"/>
</dbReference>
<reference evidence="2 3" key="1">
    <citation type="journal article" date="2016" name="Nat. Commun.">
        <title>Thousands of microbial genomes shed light on interconnected biogeochemical processes in an aquifer system.</title>
        <authorList>
            <person name="Anantharaman K."/>
            <person name="Brown C.T."/>
            <person name="Hug L.A."/>
            <person name="Sharon I."/>
            <person name="Castelle C.J."/>
            <person name="Probst A.J."/>
            <person name="Thomas B.C."/>
            <person name="Singh A."/>
            <person name="Wilkins M.J."/>
            <person name="Karaoz U."/>
            <person name="Brodie E.L."/>
            <person name="Williams K.H."/>
            <person name="Hubbard S.S."/>
            <person name="Banfield J.F."/>
        </authorList>
    </citation>
    <scope>NUCLEOTIDE SEQUENCE [LARGE SCALE GENOMIC DNA]</scope>
</reference>
<gene>
    <name evidence="2" type="ORF">A2834_01400</name>
</gene>
<keyword evidence="1" id="KW-0812">Transmembrane</keyword>
<feature type="transmembrane region" description="Helical" evidence="1">
    <location>
        <begin position="6"/>
        <end position="25"/>
    </location>
</feature>
<comment type="caution">
    <text evidence="2">The sequence shown here is derived from an EMBL/GenBank/DDBJ whole genome shotgun (WGS) entry which is preliminary data.</text>
</comment>
<sequence>MRYDIYFHGGCFDGAASAAMLLYFLRLRGDDYGKFIPLTHPINKKWWKKLKPKNQMAIVDIIYHPKAAIWFDHHPTTFIDKKWEKNFKNDKNHVLNDGSPSCTGLIYRHFTKKFPPKADQPLAEKIGPPKRIKNLAHWADIIDRARFGSAKEAMGFGSAALRIAKSFVDKKPSLDYAKLLIKALSEKPLAFVEKFKPVRTRFLKHKRDLKKSLPEIKKRLVLRGKVVVLYGMEKRLAGARFASYYFYPQAKYSVRILKRDNNYVLSVGQNPWNPPKRPMIGQYLEKKYGGGGHSVAGSAAFTKKSDALREALNIADYLNKHV</sequence>
<proteinExistence type="predicted"/>
<evidence type="ECO:0000256" key="1">
    <source>
        <dbReference type="SAM" id="Phobius"/>
    </source>
</evidence>
<keyword evidence="1" id="KW-1133">Transmembrane helix</keyword>
<evidence type="ECO:0000313" key="3">
    <source>
        <dbReference type="Proteomes" id="UP000179251"/>
    </source>
</evidence>
<organism evidence="2 3">
    <name type="scientific">Candidatus Giovannonibacteria bacterium RIFCSPHIGHO2_01_FULL_45_23</name>
    <dbReference type="NCBI Taxonomy" id="1798325"/>
    <lineage>
        <taxon>Bacteria</taxon>
        <taxon>Candidatus Giovannoniibacteriota</taxon>
    </lineage>
</organism>
<evidence type="ECO:0000313" key="2">
    <source>
        <dbReference type="EMBL" id="OGF63484.1"/>
    </source>
</evidence>
<keyword evidence="1" id="KW-0472">Membrane</keyword>
<dbReference type="InterPro" id="IPR038763">
    <property type="entry name" value="DHH_sf"/>
</dbReference>
<name>A0A1F5VJA3_9BACT</name>
<dbReference type="Proteomes" id="UP000179251">
    <property type="component" value="Unassembled WGS sequence"/>
</dbReference>
<evidence type="ECO:0008006" key="4">
    <source>
        <dbReference type="Google" id="ProtNLM"/>
    </source>
</evidence>
<accession>A0A1F5VJA3</accession>
<dbReference type="AlphaFoldDB" id="A0A1F5VJA3"/>
<dbReference type="EMBL" id="MFHD01000002">
    <property type="protein sequence ID" value="OGF63484.1"/>
    <property type="molecule type" value="Genomic_DNA"/>
</dbReference>
<dbReference type="STRING" id="1798325.A2834_01400"/>
<protein>
    <recommendedName>
        <fullName evidence="4">DHHA1 domain-containing protein</fullName>
    </recommendedName>
</protein>